<reference evidence="2" key="1">
    <citation type="submission" date="2025-08" db="UniProtKB">
        <authorList>
            <consortium name="RefSeq"/>
        </authorList>
    </citation>
    <scope>IDENTIFICATION</scope>
</reference>
<dbReference type="InterPro" id="IPR032707">
    <property type="entry name" value="MYCBPAP"/>
</dbReference>
<keyword evidence="1" id="KW-1185">Reference proteome</keyword>
<dbReference type="PANTHER" id="PTHR48421">
    <property type="entry name" value="MYCBP-ASSOCIATED PROTEIN"/>
    <property type="match status" value="1"/>
</dbReference>
<evidence type="ECO:0000313" key="2">
    <source>
        <dbReference type="RefSeq" id="XP_065669571.1"/>
    </source>
</evidence>
<evidence type="ECO:0000313" key="1">
    <source>
        <dbReference type="Proteomes" id="UP001652625"/>
    </source>
</evidence>
<organism evidence="1 2">
    <name type="scientific">Hydra vulgaris</name>
    <name type="common">Hydra</name>
    <name type="synonym">Hydra attenuata</name>
    <dbReference type="NCBI Taxonomy" id="6087"/>
    <lineage>
        <taxon>Eukaryota</taxon>
        <taxon>Metazoa</taxon>
        <taxon>Cnidaria</taxon>
        <taxon>Hydrozoa</taxon>
        <taxon>Hydroidolina</taxon>
        <taxon>Anthoathecata</taxon>
        <taxon>Aplanulata</taxon>
        <taxon>Hydridae</taxon>
        <taxon>Hydra</taxon>
    </lineage>
</organism>
<dbReference type="GeneID" id="136088782"/>
<protein>
    <submittedName>
        <fullName evidence="2">MYCBP-associated protein-like isoform X1</fullName>
    </submittedName>
</protein>
<gene>
    <name evidence="2" type="primary">LOC136088782</name>
</gene>
<dbReference type="InterPro" id="IPR013783">
    <property type="entry name" value="Ig-like_fold"/>
</dbReference>
<accession>A0ABM4D5K1</accession>
<dbReference type="Gene3D" id="2.60.40.10">
    <property type="entry name" value="Immunoglobulins"/>
    <property type="match status" value="1"/>
</dbReference>
<dbReference type="Proteomes" id="UP001652625">
    <property type="component" value="Chromosome 12"/>
</dbReference>
<proteinExistence type="predicted"/>
<sequence>MDTDLENLSKVIQNANDIKKQSLLKIDTEKYQTNSATSVSGKISAEKVERLIYSPSNTNHVPVPPISQLKNKVMVRKYAKKDRSMESSKNKIKVLVAHTVNENDSQLFSKEPLKDYHVLGSLEEYNARRGVNHIDDVTFVPFEEKSIEVAEIQTNQRNALNNWIKKMSERKKLQKHLSDSLSVHKDNLVMGQSDQFRSVQEHRMIIERAMPFLNSGKGNRVGSEFWKQTEFLKKNQDISITLTKEEKGNFSPLEYIGLSSHIKEEMATQEKNTTRSNKVHFAWSKSFYFKKRLEELQSAINEMNLYEPLMDGLEVVGNSLNASLEAKLQEKNINVSHPSLKINCNEEIVSKDLLENISGSIYNINSQKPISGPSLLINGQCAKYVGSSLKEYSAGITIRLLFETKVNNCQTSTMNIINQGTTSVYFNWKKLKEKDPFGLKNVNSKQKFYFDIHHGVILPGAELKISFYFKSSIPGIFSEIWHFETQPLLCDGAKIEVVLRAISFDNVHYEEKLLQLDTELNARQIKTMSERIVLEIINGVRTPPRPGSPIEEQCLTIEKMFNKVNPSISYCVNSFNVLNDLYKEIDAENSWDFSISTIFKRISSSIDNKKEEWFRRLNNEICNMKIKAKVPLSPSKYSCCYNIVSLWVDSFVTKSIDFRSSLGLKEKQITIKFESDLNAKKILEVLKPEVTNVKKESGTPVSKTPKEKQKKVNVVKEEEIKVVKVEPTFTEMLLTVTAEKNFDDPKYKRYLQYLYTEIYNSLGLMAVDLELLLL</sequence>
<name>A0ABM4D5K1_HYDVU</name>
<dbReference type="RefSeq" id="XP_065669571.1">
    <property type="nucleotide sequence ID" value="XM_065813499.1"/>
</dbReference>
<dbReference type="PANTHER" id="PTHR48421:SF1">
    <property type="entry name" value="MYCBP-ASSOCIATED PROTEIN"/>
    <property type="match status" value="1"/>
</dbReference>
<dbReference type="Pfam" id="PF14646">
    <property type="entry name" value="MYCBPAP"/>
    <property type="match status" value="1"/>
</dbReference>